<gene>
    <name evidence="1" type="ORF">QQS21_007061</name>
</gene>
<dbReference type="Proteomes" id="UP001251528">
    <property type="component" value="Unassembled WGS sequence"/>
</dbReference>
<comment type="caution">
    <text evidence="1">The sequence shown here is derived from an EMBL/GenBank/DDBJ whole genome shotgun (WGS) entry which is preliminary data.</text>
</comment>
<dbReference type="PANTHER" id="PTHR38111">
    <property type="entry name" value="ZN(2)-C6 FUNGAL-TYPE DOMAIN-CONTAINING PROTEIN-RELATED"/>
    <property type="match status" value="1"/>
</dbReference>
<dbReference type="InterPro" id="IPR053178">
    <property type="entry name" value="Osmoadaptation_assoc"/>
</dbReference>
<accession>A0AAJ0CLG0</accession>
<dbReference type="AlphaFoldDB" id="A0AAJ0CLG0"/>
<proteinExistence type="predicted"/>
<reference evidence="1" key="1">
    <citation type="submission" date="2023-06" db="EMBL/GenBank/DDBJ databases">
        <title>Conoideocrella luteorostrata (Hypocreales: Clavicipitaceae), a potential biocontrol fungus for elongate hemlock scale in United States Christmas tree production areas.</title>
        <authorList>
            <person name="Barrett H."/>
            <person name="Lovett B."/>
            <person name="Macias A.M."/>
            <person name="Stajich J.E."/>
            <person name="Kasson M.T."/>
        </authorList>
    </citation>
    <scope>NUCLEOTIDE SEQUENCE</scope>
    <source>
        <strain evidence="1">ARSEF 14590</strain>
    </source>
</reference>
<dbReference type="EMBL" id="JASWJB010000139">
    <property type="protein sequence ID" value="KAK2595208.1"/>
    <property type="molecule type" value="Genomic_DNA"/>
</dbReference>
<keyword evidence="2" id="KW-1185">Reference proteome</keyword>
<protein>
    <submittedName>
        <fullName evidence="1">Uncharacterized protein</fullName>
    </submittedName>
</protein>
<sequence length="465" mass="51472">MGVQCPGPRKEAFFVHTVSRDSSAATAVWPSASTCVEKGGDDVVSYGLGLQSRTLVHAPLVPDLKSCRASAFDQLFISHFIESFGRFAGLRSPLPPNTTWLDELPHFMTSPGNTLAKTSIRSATMLSYGAWACDVSVQAEAYRWYAQALQMLRSVLSQANPLRMKSTLCAAVMMIHFETWGFTAEGAWIKHVRGAEAILEGLGPDACADGFMHQVFTHLRFQSFIAAMQQDRVSIFSSLEWMTVPFEVQPANIFDFIVTILINVQSCLSVGNKLLQNDTRRASLEPHLKQLLHQTTSKLNKWEKEFLPLMTNFSSDAMLPSSRVDTHESRSNLHPQILFNSLPEAALLSLYHAASLVVAGLSALAHPTMATDRNHQQIHTQEIFRACDFISSNSDSEPSSKLGPIMMVPQLKMAALWSVDEHDRNAATCMLIQIGTKRHFALEGIWHRSAGYFAGVASYTHDVLS</sequence>
<name>A0AAJ0CLG0_9HYPO</name>
<dbReference type="PANTHER" id="PTHR38111:SF2">
    <property type="entry name" value="FINGER DOMAIN PROTEIN, PUTATIVE (AFU_ORTHOLOGUE AFUA_1G01560)-RELATED"/>
    <property type="match status" value="1"/>
</dbReference>
<evidence type="ECO:0000313" key="2">
    <source>
        <dbReference type="Proteomes" id="UP001251528"/>
    </source>
</evidence>
<organism evidence="1 2">
    <name type="scientific">Conoideocrella luteorostrata</name>
    <dbReference type="NCBI Taxonomy" id="1105319"/>
    <lineage>
        <taxon>Eukaryota</taxon>
        <taxon>Fungi</taxon>
        <taxon>Dikarya</taxon>
        <taxon>Ascomycota</taxon>
        <taxon>Pezizomycotina</taxon>
        <taxon>Sordariomycetes</taxon>
        <taxon>Hypocreomycetidae</taxon>
        <taxon>Hypocreales</taxon>
        <taxon>Clavicipitaceae</taxon>
        <taxon>Conoideocrella</taxon>
    </lineage>
</organism>
<evidence type="ECO:0000313" key="1">
    <source>
        <dbReference type="EMBL" id="KAK2595208.1"/>
    </source>
</evidence>